<keyword evidence="1" id="KW-1133">Transmembrane helix</keyword>
<accession>A0AAU9PU74</accession>
<evidence type="ECO:0008006" key="4">
    <source>
        <dbReference type="Google" id="ProtNLM"/>
    </source>
</evidence>
<evidence type="ECO:0000313" key="3">
    <source>
        <dbReference type="Proteomes" id="UP001157418"/>
    </source>
</evidence>
<comment type="caution">
    <text evidence="2">The sequence shown here is derived from an EMBL/GenBank/DDBJ whole genome shotgun (WGS) entry which is preliminary data.</text>
</comment>
<evidence type="ECO:0000313" key="2">
    <source>
        <dbReference type="EMBL" id="CAH1453349.1"/>
    </source>
</evidence>
<keyword evidence="1" id="KW-0812">Transmembrane</keyword>
<keyword evidence="3" id="KW-1185">Reference proteome</keyword>
<evidence type="ECO:0000256" key="1">
    <source>
        <dbReference type="SAM" id="Phobius"/>
    </source>
</evidence>
<proteinExistence type="predicted"/>
<dbReference type="Proteomes" id="UP001157418">
    <property type="component" value="Unassembled WGS sequence"/>
</dbReference>
<feature type="transmembrane region" description="Helical" evidence="1">
    <location>
        <begin position="94"/>
        <end position="116"/>
    </location>
</feature>
<dbReference type="EMBL" id="CAKMRJ010005745">
    <property type="protein sequence ID" value="CAH1453349.1"/>
    <property type="molecule type" value="Genomic_DNA"/>
</dbReference>
<sequence>MMDRRKWVEHRRSSGVGSRCRNFSEDDEHVVGYSSCCTSTGFAGETAVGSTVNRGCEGAGVHWWLMGEEVVPLVAKSWWVSLPATFRFWWCPTVVLPVVVSMVTAFTIFLVGVISLKHFNNSPSTDSGRLTRNA</sequence>
<name>A0AAU9PU74_9ASTR</name>
<gene>
    <name evidence="2" type="ORF">LVIROSA_LOCUS38599</name>
</gene>
<reference evidence="2 3" key="1">
    <citation type="submission" date="2022-01" db="EMBL/GenBank/DDBJ databases">
        <authorList>
            <person name="Xiong W."/>
            <person name="Schranz E."/>
        </authorList>
    </citation>
    <scope>NUCLEOTIDE SEQUENCE [LARGE SCALE GENOMIC DNA]</scope>
</reference>
<protein>
    <recommendedName>
        <fullName evidence="4">Dolichol phosphate-mannose biosynthesis regulatory protein</fullName>
    </recommendedName>
</protein>
<organism evidence="2 3">
    <name type="scientific">Lactuca virosa</name>
    <dbReference type="NCBI Taxonomy" id="75947"/>
    <lineage>
        <taxon>Eukaryota</taxon>
        <taxon>Viridiplantae</taxon>
        <taxon>Streptophyta</taxon>
        <taxon>Embryophyta</taxon>
        <taxon>Tracheophyta</taxon>
        <taxon>Spermatophyta</taxon>
        <taxon>Magnoliopsida</taxon>
        <taxon>eudicotyledons</taxon>
        <taxon>Gunneridae</taxon>
        <taxon>Pentapetalae</taxon>
        <taxon>asterids</taxon>
        <taxon>campanulids</taxon>
        <taxon>Asterales</taxon>
        <taxon>Asteraceae</taxon>
        <taxon>Cichorioideae</taxon>
        <taxon>Cichorieae</taxon>
        <taxon>Lactucinae</taxon>
        <taxon>Lactuca</taxon>
    </lineage>
</organism>
<dbReference type="AlphaFoldDB" id="A0AAU9PU74"/>
<keyword evidence="1" id="KW-0472">Membrane</keyword>